<name>A0A9Q0ZF62_SALPP</name>
<reference evidence="2" key="2">
    <citation type="journal article" date="2023" name="Int. J. Mol. Sci.">
        <title>De Novo Assembly and Annotation of 11 Diverse Shrub Willow (Salix) Genomes Reveals Novel Gene Organization in Sex-Linked Regions.</title>
        <authorList>
            <person name="Hyden B."/>
            <person name="Feng K."/>
            <person name="Yates T.B."/>
            <person name="Jawdy S."/>
            <person name="Cereghino C."/>
            <person name="Smart L.B."/>
            <person name="Muchero W."/>
        </authorList>
    </citation>
    <scope>NUCLEOTIDE SEQUENCE</scope>
    <source>
        <tissue evidence="2">Shoot tip</tissue>
    </source>
</reference>
<gene>
    <name evidence="2" type="ORF">OIU79_003419</name>
</gene>
<sequence>MEEANQINVEVSRATAAAEEAPGKGLVAKAIIEQNSASDSVSNHKELVSQIKSEAVQARAEMLEARGMVQEKRPSNAVRTDPVHLDADGRAFWKLNGHSVILLQDMGAWNSVEPSEKWLEYADEQKMDIEKYISFSRRTPSGSHREKPKLEQVVIEVNLDSSTDGYLASKQAAENAGVVQGGPDRNHLGVIGDGVDAVHPVNCWRNMFGYAKLGSQQEPMKDVMEDVAVQNKEDENEPMFQPPVPPSIPPRVHPSRESAVDTVERS</sequence>
<dbReference type="AlphaFoldDB" id="A0A9Q0ZF62"/>
<comment type="caution">
    <text evidence="2">The sequence shown here is derived from an EMBL/GenBank/DDBJ whole genome shotgun (WGS) entry which is preliminary data.</text>
</comment>
<keyword evidence="3" id="KW-1185">Reference proteome</keyword>
<evidence type="ECO:0000313" key="2">
    <source>
        <dbReference type="EMBL" id="KAJ6732285.1"/>
    </source>
</evidence>
<feature type="region of interest" description="Disordered" evidence="1">
    <location>
        <begin position="229"/>
        <end position="266"/>
    </location>
</feature>
<feature type="compositionally biased region" description="Basic and acidic residues" evidence="1">
    <location>
        <begin position="254"/>
        <end position="266"/>
    </location>
</feature>
<proteinExistence type="predicted"/>
<reference evidence="2" key="1">
    <citation type="submission" date="2022-11" db="EMBL/GenBank/DDBJ databases">
        <authorList>
            <person name="Hyden B.L."/>
            <person name="Feng K."/>
            <person name="Yates T."/>
            <person name="Jawdy S."/>
            <person name="Smart L.B."/>
            <person name="Muchero W."/>
        </authorList>
    </citation>
    <scope>NUCLEOTIDE SEQUENCE</scope>
    <source>
        <tissue evidence="2">Shoot tip</tissue>
    </source>
</reference>
<organism evidence="2 3">
    <name type="scientific">Salix purpurea</name>
    <name type="common">Purple osier willow</name>
    <dbReference type="NCBI Taxonomy" id="77065"/>
    <lineage>
        <taxon>Eukaryota</taxon>
        <taxon>Viridiplantae</taxon>
        <taxon>Streptophyta</taxon>
        <taxon>Embryophyta</taxon>
        <taxon>Tracheophyta</taxon>
        <taxon>Spermatophyta</taxon>
        <taxon>Magnoliopsida</taxon>
        <taxon>eudicotyledons</taxon>
        <taxon>Gunneridae</taxon>
        <taxon>Pentapetalae</taxon>
        <taxon>rosids</taxon>
        <taxon>fabids</taxon>
        <taxon>Malpighiales</taxon>
        <taxon>Salicaceae</taxon>
        <taxon>Saliceae</taxon>
        <taxon>Salix</taxon>
    </lineage>
</organism>
<protein>
    <submittedName>
        <fullName evidence="2">Uncharacterized protein</fullName>
    </submittedName>
</protein>
<evidence type="ECO:0000256" key="1">
    <source>
        <dbReference type="SAM" id="MobiDB-lite"/>
    </source>
</evidence>
<accession>A0A9Q0ZF62</accession>
<dbReference type="EMBL" id="JAPFFK010000012">
    <property type="protein sequence ID" value="KAJ6732285.1"/>
    <property type="molecule type" value="Genomic_DNA"/>
</dbReference>
<dbReference type="OrthoDB" id="298344at2759"/>
<evidence type="ECO:0000313" key="3">
    <source>
        <dbReference type="Proteomes" id="UP001151532"/>
    </source>
</evidence>
<feature type="compositionally biased region" description="Pro residues" evidence="1">
    <location>
        <begin position="240"/>
        <end position="252"/>
    </location>
</feature>
<dbReference type="Proteomes" id="UP001151532">
    <property type="component" value="Chromosome 18"/>
</dbReference>